<name>A0A9P7DWE5_9AGAM</name>
<accession>A0A9P7DWE5</accession>
<evidence type="ECO:0000313" key="1">
    <source>
        <dbReference type="EMBL" id="KAG1804686.1"/>
    </source>
</evidence>
<reference evidence="1" key="1">
    <citation type="journal article" date="2020" name="New Phytol.">
        <title>Comparative genomics reveals dynamic genome evolution in host specialist ectomycorrhizal fungi.</title>
        <authorList>
            <person name="Lofgren L.A."/>
            <person name="Nguyen N.H."/>
            <person name="Vilgalys R."/>
            <person name="Ruytinx J."/>
            <person name="Liao H.L."/>
            <person name="Branco S."/>
            <person name="Kuo A."/>
            <person name="LaButti K."/>
            <person name="Lipzen A."/>
            <person name="Andreopoulos W."/>
            <person name="Pangilinan J."/>
            <person name="Riley R."/>
            <person name="Hundley H."/>
            <person name="Na H."/>
            <person name="Barry K."/>
            <person name="Grigoriev I.V."/>
            <person name="Stajich J.E."/>
            <person name="Kennedy P.G."/>
        </authorList>
    </citation>
    <scope>NUCLEOTIDE SEQUENCE</scope>
    <source>
        <strain evidence="1">S12</strain>
    </source>
</reference>
<keyword evidence="2" id="KW-1185">Reference proteome</keyword>
<protein>
    <submittedName>
        <fullName evidence="1">Uncharacterized protein</fullName>
    </submittedName>
</protein>
<dbReference type="GeneID" id="64599380"/>
<proteinExistence type="predicted"/>
<sequence length="245" mass="27354">MSAFVSLSRFFTPSGSHPCSLDFPESVIDSLPVDFDVTEVGHSLLTVEDPEFHEHLLSSVEAASPEQLRALVLQLADEIPELRWSLVQSLDSLKASSKEISEVSHIDMRSDADSTEASFSLESVSTDSGSCPSWKSACSVINWDVNDIEDVPEIQSEVSVDVRPRPRWDICVNCGQKFDMNAVRGPFECCYHPGFLRKDVERHKRCDPRSYPEDFIWRCCNESDPEGCETGYHIPAGDIGLPRLS</sequence>
<dbReference type="RefSeq" id="XP_041166301.1">
    <property type="nucleotide sequence ID" value="XM_041305616.1"/>
</dbReference>
<dbReference type="EMBL" id="JABBWE010000003">
    <property type="protein sequence ID" value="KAG1804686.1"/>
    <property type="molecule type" value="Genomic_DNA"/>
</dbReference>
<comment type="caution">
    <text evidence="1">The sequence shown here is derived from an EMBL/GenBank/DDBJ whole genome shotgun (WGS) entry which is preliminary data.</text>
</comment>
<gene>
    <name evidence="1" type="ORF">HD556DRAFT_1436872</name>
</gene>
<organism evidence="1 2">
    <name type="scientific">Suillus plorans</name>
    <dbReference type="NCBI Taxonomy" id="116603"/>
    <lineage>
        <taxon>Eukaryota</taxon>
        <taxon>Fungi</taxon>
        <taxon>Dikarya</taxon>
        <taxon>Basidiomycota</taxon>
        <taxon>Agaricomycotina</taxon>
        <taxon>Agaricomycetes</taxon>
        <taxon>Agaricomycetidae</taxon>
        <taxon>Boletales</taxon>
        <taxon>Suillineae</taxon>
        <taxon>Suillaceae</taxon>
        <taxon>Suillus</taxon>
    </lineage>
</organism>
<evidence type="ECO:0000313" key="2">
    <source>
        <dbReference type="Proteomes" id="UP000719766"/>
    </source>
</evidence>
<dbReference type="AlphaFoldDB" id="A0A9P7DWE5"/>
<dbReference type="OrthoDB" id="5422613at2759"/>
<dbReference type="Proteomes" id="UP000719766">
    <property type="component" value="Unassembled WGS sequence"/>
</dbReference>